<dbReference type="SUPFAM" id="SSF47336">
    <property type="entry name" value="ACP-like"/>
    <property type="match status" value="2"/>
</dbReference>
<dbReference type="InterPro" id="IPR009081">
    <property type="entry name" value="PP-bd_ACP"/>
</dbReference>
<dbReference type="InterPro" id="IPR014030">
    <property type="entry name" value="Ketoacyl_synth_N"/>
</dbReference>
<dbReference type="InterPro" id="IPR015083">
    <property type="entry name" value="NorB/c/GfsB-D-like_docking"/>
</dbReference>
<dbReference type="RefSeq" id="WP_369149708.1">
    <property type="nucleotide sequence ID" value="NZ_CP163433.1"/>
</dbReference>
<dbReference type="EMBL" id="CP163433">
    <property type="protein sequence ID" value="XDQ16683.1"/>
    <property type="molecule type" value="Genomic_DNA"/>
</dbReference>
<dbReference type="Gene3D" id="6.10.140.1830">
    <property type="match status" value="2"/>
</dbReference>
<dbReference type="PROSITE" id="PS00606">
    <property type="entry name" value="KS3_1"/>
    <property type="match status" value="2"/>
</dbReference>
<dbReference type="FunFam" id="1.10.1200.10:FF:000007">
    <property type="entry name" value="Probable polyketide synthase pks17"/>
    <property type="match status" value="1"/>
</dbReference>
<protein>
    <submittedName>
        <fullName evidence="11">Type I polyketide synthase</fullName>
    </submittedName>
</protein>
<dbReference type="PROSITE" id="PS52004">
    <property type="entry name" value="KS3_2"/>
    <property type="match status" value="2"/>
</dbReference>
<dbReference type="NCBIfam" id="NF045894">
    <property type="entry name" value="PKS_plus_SDR"/>
    <property type="match status" value="2"/>
</dbReference>
<dbReference type="Pfam" id="PF02801">
    <property type="entry name" value="Ketoacyl-synt_C"/>
    <property type="match status" value="2"/>
</dbReference>
<dbReference type="SMART" id="SM00827">
    <property type="entry name" value="PKS_AT"/>
    <property type="match status" value="2"/>
</dbReference>
<dbReference type="Gene3D" id="3.40.47.10">
    <property type="match status" value="2"/>
</dbReference>
<dbReference type="FunFam" id="3.40.47.10:FF:000019">
    <property type="entry name" value="Polyketide synthase type I"/>
    <property type="match status" value="2"/>
</dbReference>
<dbReference type="Pfam" id="PF00698">
    <property type="entry name" value="Acyl_transf_1"/>
    <property type="match status" value="2"/>
</dbReference>
<evidence type="ECO:0000256" key="6">
    <source>
        <dbReference type="ARBA" id="ARBA00023268"/>
    </source>
</evidence>
<comment type="cofactor">
    <cofactor evidence="1">
        <name>pantetheine 4'-phosphate</name>
        <dbReference type="ChEBI" id="CHEBI:47942"/>
    </cofactor>
</comment>
<evidence type="ECO:0000256" key="4">
    <source>
        <dbReference type="ARBA" id="ARBA00022679"/>
    </source>
</evidence>
<proteinExistence type="predicted"/>
<feature type="domain" description="Ketosynthase family 3 (KS3)" evidence="10">
    <location>
        <begin position="34"/>
        <end position="454"/>
    </location>
</feature>
<dbReference type="InterPro" id="IPR057326">
    <property type="entry name" value="KR_dom"/>
</dbReference>
<dbReference type="InterPro" id="IPR016036">
    <property type="entry name" value="Malonyl_transacylase_ACP-bd"/>
</dbReference>
<dbReference type="FunFam" id="3.40.366.10:FF:000002">
    <property type="entry name" value="Probable polyketide synthase 2"/>
    <property type="match status" value="2"/>
</dbReference>
<keyword evidence="5" id="KW-0045">Antibiotic biosynthesis</keyword>
<dbReference type="SMART" id="SM00825">
    <property type="entry name" value="PKS_KS"/>
    <property type="match status" value="2"/>
</dbReference>
<dbReference type="InterPro" id="IPR001227">
    <property type="entry name" value="Ac_transferase_dom_sf"/>
</dbReference>
<dbReference type="CDD" id="cd08952">
    <property type="entry name" value="KR_1_SDR_x"/>
    <property type="match status" value="2"/>
</dbReference>
<dbReference type="SUPFAM" id="SSF53901">
    <property type="entry name" value="Thiolase-like"/>
    <property type="match status" value="2"/>
</dbReference>
<dbReference type="InterPro" id="IPR020841">
    <property type="entry name" value="PKS_Beta-ketoAc_synthase_dom"/>
</dbReference>
<dbReference type="Gene3D" id="1.10.1200.10">
    <property type="entry name" value="ACP-like"/>
    <property type="match status" value="2"/>
</dbReference>
<feature type="compositionally biased region" description="Gly residues" evidence="8">
    <location>
        <begin position="3147"/>
        <end position="3157"/>
    </location>
</feature>
<dbReference type="InterPro" id="IPR036736">
    <property type="entry name" value="ACP-like_sf"/>
</dbReference>
<dbReference type="GO" id="GO:0033068">
    <property type="term" value="P:macrolide biosynthetic process"/>
    <property type="evidence" value="ECO:0007669"/>
    <property type="project" value="UniProtKB-ARBA"/>
</dbReference>
<dbReference type="GO" id="GO:0031177">
    <property type="term" value="F:phosphopantetheine binding"/>
    <property type="evidence" value="ECO:0007669"/>
    <property type="project" value="InterPro"/>
</dbReference>
<dbReference type="SMART" id="SM00822">
    <property type="entry name" value="PKS_KR"/>
    <property type="match status" value="2"/>
</dbReference>
<organism evidence="11">
    <name type="scientific">Streptomyces sp. R17</name>
    <dbReference type="NCBI Taxonomy" id="3238626"/>
    <lineage>
        <taxon>Bacteria</taxon>
        <taxon>Bacillati</taxon>
        <taxon>Actinomycetota</taxon>
        <taxon>Actinomycetes</taxon>
        <taxon>Kitasatosporales</taxon>
        <taxon>Streptomycetaceae</taxon>
        <taxon>Streptomyces</taxon>
    </lineage>
</organism>
<keyword evidence="7" id="KW-0012">Acyltransferase</keyword>
<dbReference type="Pfam" id="PF08990">
    <property type="entry name" value="Docking"/>
    <property type="match status" value="1"/>
</dbReference>
<dbReference type="Pfam" id="PF16197">
    <property type="entry name" value="KAsynt_C_assoc"/>
    <property type="match status" value="2"/>
</dbReference>
<dbReference type="PROSITE" id="PS50075">
    <property type="entry name" value="CARRIER"/>
    <property type="match status" value="2"/>
</dbReference>
<dbReference type="Pfam" id="PF18369">
    <property type="entry name" value="PKS_DE"/>
    <property type="match status" value="2"/>
</dbReference>
<dbReference type="Gene3D" id="3.30.70.3290">
    <property type="match status" value="2"/>
</dbReference>
<gene>
    <name evidence="11" type="ORF">AB5J48_00455</name>
</gene>
<dbReference type="InterPro" id="IPR013968">
    <property type="entry name" value="PKS_KR"/>
</dbReference>
<dbReference type="GO" id="GO:0004312">
    <property type="term" value="F:fatty acid synthase activity"/>
    <property type="evidence" value="ECO:0007669"/>
    <property type="project" value="TreeGrafter"/>
</dbReference>
<keyword evidence="3" id="KW-0597">Phosphoprotein</keyword>
<dbReference type="SUPFAM" id="SSF55048">
    <property type="entry name" value="Probable ACP-binding domain of malonyl-CoA ACP transacylase"/>
    <property type="match status" value="2"/>
</dbReference>
<reference evidence="11" key="1">
    <citation type="submission" date="2024-07" db="EMBL/GenBank/DDBJ databases">
        <authorList>
            <person name="Yu S.T."/>
        </authorList>
    </citation>
    <scope>NUCLEOTIDE SEQUENCE</scope>
    <source>
        <strain evidence="11">R17</strain>
    </source>
</reference>
<dbReference type="SUPFAM" id="SSF52151">
    <property type="entry name" value="FabD/lysophospholipase-like"/>
    <property type="match status" value="2"/>
</dbReference>
<dbReference type="InterPro" id="IPR032821">
    <property type="entry name" value="PKS_assoc"/>
</dbReference>
<dbReference type="SMART" id="SM00823">
    <property type="entry name" value="PKS_PP"/>
    <property type="match status" value="2"/>
</dbReference>
<evidence type="ECO:0000256" key="2">
    <source>
        <dbReference type="ARBA" id="ARBA00022450"/>
    </source>
</evidence>
<dbReference type="Gene3D" id="3.40.366.10">
    <property type="entry name" value="Malonyl-Coenzyme A Acyl Carrier Protein, domain 2"/>
    <property type="match status" value="2"/>
</dbReference>
<sequence length="3186" mass="333436">MSTSEERVVAALRASLLENERLRRHNEELLRTANEPIAVVGMACRYPGDVTGPDDLWRLVDAGIDAMTPFPVDRGWDTDGDATPATTGHGGFVTTAAEFDAGFFGISPREALAMDPQQRLVLETSWEALERAGLTSASVRGSRTGVFIGCSNQNYGADTGGELPDGIEGHLLTGNAASVVSGRVSYVLGLEGPAVTVDTACSSSLVALHLAVQSLRAGECDMALAGGVTVMSTPDVFAEFDRQGGLAGDGRCKAFAEGADGTGWGEGVGVLLVERLSDAQAKGHRVLAVVRGSAVNQDGASNGLTAPNGPSQQRVIRAALASAGLSASDVDVVEAHGTGTRLGDPIEAQALLATYGQGRPEDRPLWLGSVKSNLGHTQAAAGVAGVIKMVEALRHGVVPQTLHVDEPSSRVDWSAGAVRLLSERQEWPETGRPRRAAVSAFGVSGTNAHVILEQAPSAEEAELPAAGATGDEPIVWVFSGRTEEALRAQARSLRTFAGRHPDVPAALIGRALAETRTHFEHRAVAVVENTTRLVDALAELGSGSAALHVTIGQERGETRQAFLFSGQGAQRAGMGRELYDAFPVFAEAFDAVCARVGAELKDVVFGEDGERLGRTEWAQPALFAVEVALFRLLESWGVRPDFVGGHSIGEIAAAHVAGVLSLEDACTLVTARGRLMQALPEGGVMVAVEAAEDEVLPLLSGREAEVSVAAVNGPKAVVLAGTETAVTEIAEALAAQGSRTSRLRVSHAFHSPLMEPMLVEFRQVAEGLTYAAPAIPVVSNVTGRLAAEGELTTPDYWVRHVREAVRFADGVTTLAAEGVTRFVELGPDTTLTALAQNCLPDTNGSLFVSTLRKDDPEHFAVLRAAARIHVDGGEVDWTAVLGGGDGTPAVDLPTYPFQRSRYWLGPNESAAHAPTGPARVSTVVDDAFWSAVERQDVTRLAADLDLPPDTLGTVVPALSDWYRRRQEQAELEALCHEVTWRPLTGDDLVPPSATISPVDHWTVLIPEDPDATVQALAGELADGLGAQGLTARLCHVDAADPAACAAAVRTAGEATGAVHGVLSLLGFSSRTDAVVATLTAVQALAREVPGARMWAITQGAVTVGAPDRITDVSHSAVWGLGRVAALEHPDVWGGLIDLPARTDHRVWTRLASALTRLKQGEDQIALRSHGIFGRRLKQAAPLAPRTAPADGPSAWAPGDGAVLVTGGTGALGAHVARWAVRQGARHLLLVSRRGEQAPGAAELRTELEESGARVTMAALDVSVREDLAALLAEHPVDAVFHAAGVLDDGTLLTSDSDQVRRVMGPKAEAALLLDELTRDTDLSAFVLFSSLAGTVGSPGQGVYAAANAVLDALAERRRAEGLPATSIAWGPWAGAGMAAAAGDRRRGQGAVTPLAPETALSALEALLDAGTVTRLVVAADWNRFVPAFTAARPSALLTPLSPAAPTTAPGQAASAHEADTATGGLRFRVASLPREAGIRLVLDEVRSRAAAVLGHTGPEQVGPERAFRDLGVDSLIGVELRNVLAAGCGVPLPATAVFDHPTPQALATHIYGALREGIEAEDAQPGQAAVTPVTTAAVDEPVAIVGMACRFPGGVDSPESLWALLEEGRDGISDFPADRGWTGLDLLYERYVRTEDGTAALDHVRVGGFLDDVAGFDAEFFGVSPREALAMDPQQRLLLESSWEAVERAGIDPRSLRGGRVGVFAGTNGQDYPALLGMSEGDFGGYVGTGSAASVLSGRLAYVLGLEGPAVTVDTACSSSLVALHLAVQSLRSGECDLALAGGVTVMSTPGAFVEFSRQGGLAGDGRCKAFADGADGTGWGEGVGVLLVERLSDARARGHRVLAVVKGSAVNQDGASNGLTAPNGPSQQRVIRAALADARVSPSDVDVVEAHGTGTRLGDPIEAQALLATYGQDRDADRPLWLGSVKSNFGHTQAAAGVAGVIKMVEALRHGVVPATLHVDEPSSRVDWSTGAVRLVTERQEWPSVDRPRRAGVSSFGLSGTNAHIILEQAPRQESAYTQDADDALVPWLVSGRNERALRAQAGRLLATLDELPEPGVVDVAGALAHSRSSFEHRAVVVAAHRDQFVEDLRALSEGEPGPHTVTGVTHHGRTAFLFSGQGAQRAGMGRELYDAFPVFADAFDAVCAHVGPELKDVVFGDDAERLGRTEWTQPALFAVEVALFRLLESWGVRPDFVGGHSIGEIAAAHVAGVLSLEDACTLVTARGRLMQALPEGGAMIAVEAAEDEVLPLLNGREAEVSVAAVNGPKAVVLAGTETAVTDIAEELAAQGSRTSRLRVSHAFHSPLMEPMLADFRRIAETLTYNAPTLPVLSNLTGHLATDDGELTTPDYWVRHVREAVRFADGITALATEGVTRFVELGPDATLTPLTRATLDDTTPDTPLCVPLLRRDTGENLALLRGLAALHVSGGTVDWTALPTLRTHAQVDLPTYAFQRTRYWPTVDPQAAATAASAARTSSADDAFWSIVEETNPQELADRLSVPEDALGAVLPALTSLRHEHVEREEVDAWRYRVDWQPVDVEGAGQPLPGRWLLLQTPGDVALEGLEEFVPGLERVDCDVRDRKGLTLLLETAVGNDTPTGVLSCLSHPAPATDDGTLPTATPAVVTAVADTLALVQALGDASVSAPLWVVTHAGHGPDGIPADPAQAGVWGLGRVAALEHPDRWGGLIDVPHRATRPQLGLLASLLTRADEDQVSLHGTTAYARRLRPASPPATDAVPHAAWTAPARMLVTGGTGALGARVAHWLAERGARELVLSSRGGPSAAGVADLVARLRAAGAERVEVVACDVAERDEVTALLAAHRVDGIVHAAGVLDDDLIEAMTPERLERALRAKALGAVHLDELTRGWALEAFVVFSSIAGVWGSGGQAVYAAANACADAVTQARRGRGEPGLSVAWGPWSGGGMVSEAGATELERRGLRIMEPGRALLGLERALEAGDGAVVVADVEWDRFAPAFTSRRPSPLLTTLPQAAAALTAHQEPAGPHAPGAARPALVERVTALPAADRTAALEQHVRQAAATVLGHADPAAVPAERAFRDLGFDSLTAVELRDRLTKDTGLRLPTTLVFDHPTPTALARHLDAELTGEGGTVAGMLAELETGITRIMRANPDRDARSLLGTRLRALLAEVEGGAGEDTGPGAGLDDASLGDRLEDASDDELFDLISRTLEQ</sequence>
<dbReference type="Pfam" id="PF00109">
    <property type="entry name" value="ketoacyl-synt"/>
    <property type="match status" value="2"/>
</dbReference>
<dbReference type="PANTHER" id="PTHR43775:SF51">
    <property type="entry name" value="INACTIVE PHENOLPHTHIOCEROL SYNTHESIS POLYKETIDE SYNTHASE TYPE I PKS1-RELATED"/>
    <property type="match status" value="1"/>
</dbReference>
<evidence type="ECO:0000256" key="7">
    <source>
        <dbReference type="ARBA" id="ARBA00023315"/>
    </source>
</evidence>
<evidence type="ECO:0000313" key="11">
    <source>
        <dbReference type="EMBL" id="XDQ16683.1"/>
    </source>
</evidence>
<evidence type="ECO:0000256" key="5">
    <source>
        <dbReference type="ARBA" id="ARBA00023194"/>
    </source>
</evidence>
<keyword evidence="4" id="KW-0808">Transferase</keyword>
<evidence type="ECO:0000259" key="9">
    <source>
        <dbReference type="PROSITE" id="PS50075"/>
    </source>
</evidence>
<accession>A0AB39NGQ5</accession>
<feature type="region of interest" description="Disordered" evidence="8">
    <location>
        <begin position="3146"/>
        <end position="3165"/>
    </location>
</feature>
<evidence type="ECO:0000259" key="10">
    <source>
        <dbReference type="PROSITE" id="PS52004"/>
    </source>
</evidence>
<dbReference type="InterPro" id="IPR016035">
    <property type="entry name" value="Acyl_Trfase/lysoPLipase"/>
</dbReference>
<evidence type="ECO:0000256" key="8">
    <source>
        <dbReference type="SAM" id="MobiDB-lite"/>
    </source>
</evidence>
<dbReference type="SUPFAM" id="SSF51735">
    <property type="entry name" value="NAD(P)-binding Rossmann-fold domains"/>
    <property type="match status" value="4"/>
</dbReference>
<evidence type="ECO:0000256" key="3">
    <source>
        <dbReference type="ARBA" id="ARBA00022553"/>
    </source>
</evidence>
<feature type="domain" description="Ketosynthase family 3 (KS3)" evidence="10">
    <location>
        <begin position="1579"/>
        <end position="2010"/>
    </location>
</feature>
<dbReference type="InterPro" id="IPR014043">
    <property type="entry name" value="Acyl_transferase_dom"/>
</dbReference>
<feature type="domain" description="Carrier" evidence="9">
    <location>
        <begin position="3025"/>
        <end position="3100"/>
    </location>
</feature>
<dbReference type="Pfam" id="PF00550">
    <property type="entry name" value="PP-binding"/>
    <property type="match status" value="2"/>
</dbReference>
<dbReference type="Pfam" id="PF08659">
    <property type="entry name" value="KR"/>
    <property type="match status" value="2"/>
</dbReference>
<dbReference type="SMART" id="SM01294">
    <property type="entry name" value="PKS_PP_betabranch"/>
    <property type="match status" value="2"/>
</dbReference>
<feature type="domain" description="Carrier" evidence="9">
    <location>
        <begin position="1479"/>
        <end position="1554"/>
    </location>
</feature>
<dbReference type="InterPro" id="IPR006162">
    <property type="entry name" value="Ppantetheine_attach_site"/>
</dbReference>
<keyword evidence="6" id="KW-0511">Multifunctional enzyme</keyword>
<dbReference type="PANTHER" id="PTHR43775">
    <property type="entry name" value="FATTY ACID SYNTHASE"/>
    <property type="match status" value="1"/>
</dbReference>
<evidence type="ECO:0000256" key="1">
    <source>
        <dbReference type="ARBA" id="ARBA00001957"/>
    </source>
</evidence>
<dbReference type="InterPro" id="IPR020806">
    <property type="entry name" value="PKS_PP-bd"/>
</dbReference>
<dbReference type="Gene3D" id="3.40.50.720">
    <property type="entry name" value="NAD(P)-binding Rossmann-like Domain"/>
    <property type="match status" value="2"/>
</dbReference>
<dbReference type="InterPro" id="IPR050091">
    <property type="entry name" value="PKS_NRPS_Biosynth_Enz"/>
</dbReference>
<keyword evidence="2" id="KW-0596">Phosphopantetheine</keyword>
<dbReference type="InterPro" id="IPR016039">
    <property type="entry name" value="Thiolase-like"/>
</dbReference>
<dbReference type="CDD" id="cd00833">
    <property type="entry name" value="PKS"/>
    <property type="match status" value="2"/>
</dbReference>
<dbReference type="InterPro" id="IPR036291">
    <property type="entry name" value="NAD(P)-bd_dom_sf"/>
</dbReference>
<dbReference type="InterPro" id="IPR041618">
    <property type="entry name" value="PKS_DE"/>
</dbReference>
<dbReference type="GO" id="GO:0006633">
    <property type="term" value="P:fatty acid biosynthetic process"/>
    <property type="evidence" value="ECO:0007669"/>
    <property type="project" value="InterPro"/>
</dbReference>
<dbReference type="GO" id="GO:0004315">
    <property type="term" value="F:3-oxoacyl-[acyl-carrier-protein] synthase activity"/>
    <property type="evidence" value="ECO:0007669"/>
    <property type="project" value="InterPro"/>
</dbReference>
<dbReference type="PROSITE" id="PS00012">
    <property type="entry name" value="PHOSPHOPANTETHEINE"/>
    <property type="match status" value="1"/>
</dbReference>
<name>A0AB39NGQ5_9ACTN</name>
<dbReference type="InterPro" id="IPR014031">
    <property type="entry name" value="Ketoacyl_synth_C"/>
</dbReference>
<dbReference type="InterPro" id="IPR018201">
    <property type="entry name" value="Ketoacyl_synth_AS"/>
</dbReference>